<evidence type="ECO:0000256" key="4">
    <source>
        <dbReference type="ARBA" id="ARBA00023002"/>
    </source>
</evidence>
<comment type="similarity">
    <text evidence="1">Belongs to the oxygen-dependent FAD-linked oxidoreductase family.</text>
</comment>
<feature type="signal peptide" evidence="5">
    <location>
        <begin position="1"/>
        <end position="20"/>
    </location>
</feature>
<dbReference type="EMBL" id="MNUE01000002">
    <property type="protein sequence ID" value="OJD39769.1"/>
    <property type="molecule type" value="Genomic_DNA"/>
</dbReference>
<evidence type="ECO:0000256" key="2">
    <source>
        <dbReference type="ARBA" id="ARBA00022630"/>
    </source>
</evidence>
<evidence type="ECO:0000313" key="8">
    <source>
        <dbReference type="Proteomes" id="UP000183809"/>
    </source>
</evidence>
<dbReference type="InterPro" id="IPR036318">
    <property type="entry name" value="FAD-bd_PCMH-like_sf"/>
</dbReference>
<dbReference type="Gene3D" id="3.40.462.20">
    <property type="match status" value="1"/>
</dbReference>
<dbReference type="PROSITE" id="PS51387">
    <property type="entry name" value="FAD_PCMH"/>
    <property type="match status" value="1"/>
</dbReference>
<evidence type="ECO:0000256" key="3">
    <source>
        <dbReference type="ARBA" id="ARBA00022827"/>
    </source>
</evidence>
<dbReference type="SUPFAM" id="SSF56176">
    <property type="entry name" value="FAD-binding/transporter-associated domain-like"/>
    <property type="match status" value="1"/>
</dbReference>
<evidence type="ECO:0000259" key="6">
    <source>
        <dbReference type="PROSITE" id="PS51387"/>
    </source>
</evidence>
<organism evidence="7 8">
    <name type="scientific">Diplodia corticola</name>
    <dbReference type="NCBI Taxonomy" id="236234"/>
    <lineage>
        <taxon>Eukaryota</taxon>
        <taxon>Fungi</taxon>
        <taxon>Dikarya</taxon>
        <taxon>Ascomycota</taxon>
        <taxon>Pezizomycotina</taxon>
        <taxon>Dothideomycetes</taxon>
        <taxon>Dothideomycetes incertae sedis</taxon>
        <taxon>Botryosphaeriales</taxon>
        <taxon>Botryosphaeriaceae</taxon>
        <taxon>Diplodia</taxon>
    </lineage>
</organism>
<dbReference type="InterPro" id="IPR016166">
    <property type="entry name" value="FAD-bd_PCMH"/>
</dbReference>
<dbReference type="Pfam" id="PF01565">
    <property type="entry name" value="FAD_binding_4"/>
    <property type="match status" value="1"/>
</dbReference>
<dbReference type="STRING" id="236234.A0A1J9RH67"/>
<dbReference type="PANTHER" id="PTHR42973">
    <property type="entry name" value="BINDING OXIDOREDUCTASE, PUTATIVE (AFU_ORTHOLOGUE AFUA_1G17690)-RELATED"/>
    <property type="match status" value="1"/>
</dbReference>
<keyword evidence="4" id="KW-0560">Oxidoreductase</keyword>
<evidence type="ECO:0000313" key="7">
    <source>
        <dbReference type="EMBL" id="OJD39769.1"/>
    </source>
</evidence>
<dbReference type="InterPro" id="IPR006094">
    <property type="entry name" value="Oxid_FAD_bind_N"/>
</dbReference>
<keyword evidence="8" id="KW-1185">Reference proteome</keyword>
<keyword evidence="2" id="KW-0285">Flavoprotein</keyword>
<keyword evidence="3" id="KW-0274">FAD</keyword>
<dbReference type="Gene3D" id="3.30.465.10">
    <property type="match status" value="1"/>
</dbReference>
<dbReference type="InterPro" id="IPR016167">
    <property type="entry name" value="FAD-bd_PCMH_sub1"/>
</dbReference>
<name>A0A1J9RH67_9PEZI</name>
<dbReference type="GeneID" id="31012811"/>
<dbReference type="PANTHER" id="PTHR42973:SF13">
    <property type="entry name" value="FAD-BINDING PCMH-TYPE DOMAIN-CONTAINING PROTEIN"/>
    <property type="match status" value="1"/>
</dbReference>
<accession>A0A1J9RH67</accession>
<sequence>MIHSALSLWVLLTFATSVLSQANLSVVGTCQEIASKVSSASDVIYALHPNFLPDIHHWYLSSSQTPTCVFEPGSVEDLATAVQIIGSARSPFAVRSGGHASNPGFSSTTGVHISLNRMDQVVLSADKSTVEIGTGTTWADVYEKLEDTGYNVVGGRTVGPGVGGFTLGGGFSWKTNQHGLTCDTVKSFTLVLPNGTITRVDSDKPDLFFALKGGLNRFGIVASAEFYTHEQPSQIYGGLAVYGNDKLDAILEATAKFDAENTDPKAQVITTLEGSSLTGTSALVLFFYDGPSRPESFSVFDNITATLDITGTKTFAEFVQMFQSNIVINARGTFHTLSTSKLTSGFLTAVRNETDTFGKVMASHSGSSISYDIEPFLKTYGEKATDSAYPHHDSPLPLNLYFAWLSPADDEFWYDAMRSSIQNLRRIAIEEGIYSSDFTTYPNYAISNTTAEDLYGASNAERLRSIRSQIDPDGIMELAGGFSI</sequence>
<dbReference type="OrthoDB" id="2151789at2759"/>
<comment type="caution">
    <text evidence="7">The sequence shown here is derived from an EMBL/GenBank/DDBJ whole genome shotgun (WGS) entry which is preliminary data.</text>
</comment>
<dbReference type="InterPro" id="IPR016169">
    <property type="entry name" value="FAD-bd_PCMH_sub2"/>
</dbReference>
<keyword evidence="5" id="KW-0732">Signal</keyword>
<evidence type="ECO:0000256" key="5">
    <source>
        <dbReference type="SAM" id="SignalP"/>
    </source>
</evidence>
<proteinExistence type="inferred from homology"/>
<dbReference type="Proteomes" id="UP000183809">
    <property type="component" value="Unassembled WGS sequence"/>
</dbReference>
<protein>
    <submittedName>
        <fullName evidence="7">Fad-binding domain-containing protein</fullName>
    </submittedName>
</protein>
<gene>
    <name evidence="7" type="ORF">BKCO1_20005</name>
</gene>
<dbReference type="InterPro" id="IPR050416">
    <property type="entry name" value="FAD-linked_Oxidoreductase"/>
</dbReference>
<dbReference type="AlphaFoldDB" id="A0A1J9RH67"/>
<reference evidence="7 8" key="1">
    <citation type="submission" date="2016-10" db="EMBL/GenBank/DDBJ databases">
        <title>Proteomics and genomics reveal pathogen-plant mechanisms compatible with a hemibiotrophic lifestyle of Diplodia corticola.</title>
        <authorList>
            <person name="Fernandes I."/>
            <person name="De Jonge R."/>
            <person name="Van De Peer Y."/>
            <person name="Devreese B."/>
            <person name="Alves A."/>
            <person name="Esteves A.C."/>
        </authorList>
    </citation>
    <scope>NUCLEOTIDE SEQUENCE [LARGE SCALE GENOMIC DNA]</scope>
    <source>
        <strain evidence="7 8">CBS 112549</strain>
    </source>
</reference>
<dbReference type="Gene3D" id="3.30.43.10">
    <property type="entry name" value="Uridine Diphospho-n-acetylenolpyruvylglucosamine Reductase, domain 2"/>
    <property type="match status" value="1"/>
</dbReference>
<feature type="chain" id="PRO_5012520938" evidence="5">
    <location>
        <begin position="21"/>
        <end position="484"/>
    </location>
</feature>
<dbReference type="GO" id="GO:0016491">
    <property type="term" value="F:oxidoreductase activity"/>
    <property type="evidence" value="ECO:0007669"/>
    <property type="project" value="UniProtKB-KW"/>
</dbReference>
<dbReference type="GO" id="GO:0071949">
    <property type="term" value="F:FAD binding"/>
    <property type="evidence" value="ECO:0007669"/>
    <property type="project" value="InterPro"/>
</dbReference>
<evidence type="ECO:0000256" key="1">
    <source>
        <dbReference type="ARBA" id="ARBA00005466"/>
    </source>
</evidence>
<dbReference type="RefSeq" id="XP_020134756.1">
    <property type="nucleotide sequence ID" value="XM_020272552.1"/>
</dbReference>
<feature type="domain" description="FAD-binding PCMH-type" evidence="6">
    <location>
        <begin position="62"/>
        <end position="231"/>
    </location>
</feature>